<evidence type="ECO:0000313" key="1">
    <source>
        <dbReference type="EMBL" id="KAJ8618076.1"/>
    </source>
</evidence>
<organism evidence="1 2">
    <name type="scientific">Persea americana</name>
    <name type="common">Avocado</name>
    <dbReference type="NCBI Taxonomy" id="3435"/>
    <lineage>
        <taxon>Eukaryota</taxon>
        <taxon>Viridiplantae</taxon>
        <taxon>Streptophyta</taxon>
        <taxon>Embryophyta</taxon>
        <taxon>Tracheophyta</taxon>
        <taxon>Spermatophyta</taxon>
        <taxon>Magnoliopsida</taxon>
        <taxon>Magnoliidae</taxon>
        <taxon>Laurales</taxon>
        <taxon>Lauraceae</taxon>
        <taxon>Persea</taxon>
    </lineage>
</organism>
<reference evidence="1 2" key="1">
    <citation type="journal article" date="2022" name="Hortic Res">
        <title>A haplotype resolved chromosomal level avocado genome allows analysis of novel avocado genes.</title>
        <authorList>
            <person name="Nath O."/>
            <person name="Fletcher S.J."/>
            <person name="Hayward A."/>
            <person name="Shaw L.M."/>
            <person name="Masouleh A.K."/>
            <person name="Furtado A."/>
            <person name="Henry R.J."/>
            <person name="Mitter N."/>
        </authorList>
    </citation>
    <scope>NUCLEOTIDE SEQUENCE [LARGE SCALE GENOMIC DNA]</scope>
    <source>
        <strain evidence="2">cv. Hass</strain>
    </source>
</reference>
<sequence length="175" mass="19079">MMINIKMLDETTVGWLCSLTKNWTRIFPCYGGGGGSKPRKRSLASTEFLISEQKDALLSEAIARVDDLYQLLDWSSSGRQERSHQPLPAELSHQMKMGKNRGAEAALLTSVETGCGNTLHKGFPLNSDDHILNLSTLEGGTATSQVSFEGFSVGGCEDSEFESRGSSNQLTFGRN</sequence>
<proteinExistence type="predicted"/>
<evidence type="ECO:0000313" key="2">
    <source>
        <dbReference type="Proteomes" id="UP001234297"/>
    </source>
</evidence>
<name>A0ACC2KAI2_PERAE</name>
<keyword evidence="2" id="KW-1185">Reference proteome</keyword>
<dbReference type="Proteomes" id="UP001234297">
    <property type="component" value="Chromosome 4"/>
</dbReference>
<protein>
    <submittedName>
        <fullName evidence="1">Uncharacterized protein</fullName>
    </submittedName>
</protein>
<dbReference type="EMBL" id="CM056812">
    <property type="protein sequence ID" value="KAJ8618076.1"/>
    <property type="molecule type" value="Genomic_DNA"/>
</dbReference>
<comment type="caution">
    <text evidence="1">The sequence shown here is derived from an EMBL/GenBank/DDBJ whole genome shotgun (WGS) entry which is preliminary data.</text>
</comment>
<gene>
    <name evidence="1" type="ORF">MRB53_014262</name>
</gene>
<accession>A0ACC2KAI2</accession>